<dbReference type="Gene3D" id="3.20.20.140">
    <property type="entry name" value="Metal-dependent hydrolases"/>
    <property type="match status" value="1"/>
</dbReference>
<evidence type="ECO:0000256" key="1">
    <source>
        <dbReference type="ARBA" id="ARBA00022975"/>
    </source>
</evidence>
<dbReference type="PANTHER" id="PTHR43668">
    <property type="entry name" value="ALLANTOINASE"/>
    <property type="match status" value="1"/>
</dbReference>
<dbReference type="InterPro" id="IPR024403">
    <property type="entry name" value="DHOase_cat"/>
</dbReference>
<dbReference type="EMBL" id="CP000774">
    <property type="protein sequence ID" value="ABS64442.1"/>
    <property type="molecule type" value="Genomic_DNA"/>
</dbReference>
<name>A7HX09_PARL1</name>
<organism evidence="3 4">
    <name type="scientific">Parvibaculum lavamentivorans (strain DS-1 / DSM 13023 / NCIMB 13966)</name>
    <dbReference type="NCBI Taxonomy" id="402881"/>
    <lineage>
        <taxon>Bacteria</taxon>
        <taxon>Pseudomonadati</taxon>
        <taxon>Pseudomonadota</taxon>
        <taxon>Alphaproteobacteria</taxon>
        <taxon>Hyphomicrobiales</taxon>
        <taxon>Parvibaculaceae</taxon>
        <taxon>Parvibaculum</taxon>
    </lineage>
</organism>
<dbReference type="AlphaFoldDB" id="A7HX09"/>
<dbReference type="eggNOG" id="COG0044">
    <property type="taxonomic scope" value="Bacteria"/>
</dbReference>
<dbReference type="GO" id="GO:0005737">
    <property type="term" value="C:cytoplasm"/>
    <property type="evidence" value="ECO:0007669"/>
    <property type="project" value="TreeGrafter"/>
</dbReference>
<dbReference type="Proteomes" id="UP000006377">
    <property type="component" value="Chromosome"/>
</dbReference>
<sequence length="433" mass="46048">MSRTAFINARLIDPASGYDSTGSLLVEDGRIADLGPQLFNDGLPEGAEIVDCNGRVLAPGLIDCRVFTGEPGAEHRETLALSSQAAAAGGVTTMIVMPNTDPVIDDVALVDFIERRARATGVVNVHTMAALTKGLHGEQMTEIGLLRNAGAVGFTDGVKSVASAQLMRRALSYAAHFNALVVQHAEEPTLATGVMNESELAGRLGLAGIPAISETIVIERDLRLLETTGGRYHVSQVSCEASVDIIRRAKTRGLPVTCGVSAAHLQLNENDVQSYRTFFKLSPPLRSEQDRKALVAGLADGTIDVVVSGHDPQDPEVKRRPFAEANFGAIGLETLLPASLALVHNGDLPLGRLLAALTCIPSDLLGLGRGRLATGLPADLVLIDTEVPWRLEPAKLKSISKNTPFEDRLFQGRALRTMVGGHTVYVHGEDADR</sequence>
<dbReference type="RefSeq" id="WP_012111757.1">
    <property type="nucleotide sequence ID" value="NC_009719.1"/>
</dbReference>
<keyword evidence="4" id="KW-1185">Reference proteome</keyword>
<dbReference type="Gene3D" id="2.30.40.10">
    <property type="entry name" value="Urease, subunit C, domain 1"/>
    <property type="match status" value="1"/>
</dbReference>
<dbReference type="InterPro" id="IPR032466">
    <property type="entry name" value="Metal_Hydrolase"/>
</dbReference>
<dbReference type="GO" id="GO:0006221">
    <property type="term" value="P:pyrimidine nucleotide biosynthetic process"/>
    <property type="evidence" value="ECO:0007669"/>
    <property type="project" value="UniProtKB-KW"/>
</dbReference>
<reference evidence="3 4" key="1">
    <citation type="journal article" date="2011" name="Stand. Genomic Sci.">
        <title>Complete genome sequence of Parvibaculum lavamentivorans type strain (DS-1(T)).</title>
        <authorList>
            <person name="Schleheck D."/>
            <person name="Weiss M."/>
            <person name="Pitluck S."/>
            <person name="Bruce D."/>
            <person name="Land M.L."/>
            <person name="Han S."/>
            <person name="Saunders E."/>
            <person name="Tapia R."/>
            <person name="Detter C."/>
            <person name="Brettin T."/>
            <person name="Han J."/>
            <person name="Woyke T."/>
            <person name="Goodwin L."/>
            <person name="Pennacchio L."/>
            <person name="Nolan M."/>
            <person name="Cook A.M."/>
            <person name="Kjelleberg S."/>
            <person name="Thomas T."/>
        </authorList>
    </citation>
    <scope>NUCLEOTIDE SEQUENCE [LARGE SCALE GENOMIC DNA]</scope>
    <source>
        <strain evidence="4">DS-1 / DSM 13023 / NCIMB 13966</strain>
    </source>
</reference>
<proteinExistence type="predicted"/>
<dbReference type="GO" id="GO:0004151">
    <property type="term" value="F:dihydroorotase activity"/>
    <property type="evidence" value="ECO:0007669"/>
    <property type="project" value="UniProtKB-EC"/>
</dbReference>
<dbReference type="GO" id="GO:0006145">
    <property type="term" value="P:purine nucleobase catabolic process"/>
    <property type="evidence" value="ECO:0007669"/>
    <property type="project" value="TreeGrafter"/>
</dbReference>
<dbReference type="SUPFAM" id="SSF51338">
    <property type="entry name" value="Composite domain of metallo-dependent hydrolases"/>
    <property type="match status" value="1"/>
</dbReference>
<dbReference type="EC" id="3.5.2.3" evidence="3"/>
<dbReference type="OrthoDB" id="9803027at2"/>
<dbReference type="STRING" id="402881.Plav_2835"/>
<dbReference type="Pfam" id="PF12890">
    <property type="entry name" value="DHOase"/>
    <property type="match status" value="1"/>
</dbReference>
<dbReference type="PANTHER" id="PTHR43668:SF2">
    <property type="entry name" value="ALLANTOINASE"/>
    <property type="match status" value="1"/>
</dbReference>
<dbReference type="GO" id="GO:0004038">
    <property type="term" value="F:allantoinase activity"/>
    <property type="evidence" value="ECO:0007669"/>
    <property type="project" value="TreeGrafter"/>
</dbReference>
<dbReference type="InterPro" id="IPR011059">
    <property type="entry name" value="Metal-dep_hydrolase_composite"/>
</dbReference>
<dbReference type="InterPro" id="IPR004722">
    <property type="entry name" value="DHOase"/>
</dbReference>
<dbReference type="NCBIfam" id="TIGR00857">
    <property type="entry name" value="pyrC_multi"/>
    <property type="match status" value="1"/>
</dbReference>
<dbReference type="SUPFAM" id="SSF51556">
    <property type="entry name" value="Metallo-dependent hydrolases"/>
    <property type="match status" value="1"/>
</dbReference>
<keyword evidence="3" id="KW-0378">Hydrolase</keyword>
<protein>
    <submittedName>
        <fullName evidence="3">Dihydroorotase, multifunctional complex type</fullName>
        <ecNumber evidence="3">3.5.2.3</ecNumber>
    </submittedName>
</protein>
<accession>A7HX09</accession>
<dbReference type="CDD" id="cd01317">
    <property type="entry name" value="DHOase_IIa"/>
    <property type="match status" value="1"/>
</dbReference>
<dbReference type="KEGG" id="pla:Plav_2835"/>
<gene>
    <name evidence="3" type="ordered locus">Plav_2835</name>
</gene>
<feature type="domain" description="Dihydroorotase catalytic" evidence="2">
    <location>
        <begin position="54"/>
        <end position="239"/>
    </location>
</feature>
<dbReference type="InterPro" id="IPR050138">
    <property type="entry name" value="DHOase/Allantoinase_Hydrolase"/>
</dbReference>
<keyword evidence="1" id="KW-0665">Pyrimidine biosynthesis</keyword>
<evidence type="ECO:0000259" key="2">
    <source>
        <dbReference type="Pfam" id="PF12890"/>
    </source>
</evidence>
<dbReference type="HOGENOM" id="CLU_015572_1_0_5"/>
<dbReference type="GO" id="GO:0046872">
    <property type="term" value="F:metal ion binding"/>
    <property type="evidence" value="ECO:0007669"/>
    <property type="project" value="InterPro"/>
</dbReference>
<evidence type="ECO:0000313" key="3">
    <source>
        <dbReference type="EMBL" id="ABS64442.1"/>
    </source>
</evidence>
<evidence type="ECO:0000313" key="4">
    <source>
        <dbReference type="Proteomes" id="UP000006377"/>
    </source>
</evidence>